<dbReference type="PANTHER" id="PTHR30151">
    <property type="entry name" value="ALKANE SULFONATE ABC TRANSPORTER-RELATED, MEMBRANE SUBUNIT"/>
    <property type="match status" value="1"/>
</dbReference>
<comment type="similarity">
    <text evidence="7">Belongs to the binding-protein-dependent transport system permease family.</text>
</comment>
<evidence type="ECO:0000313" key="9">
    <source>
        <dbReference type="EMBL" id="GAA4335977.1"/>
    </source>
</evidence>
<feature type="transmembrane region" description="Helical" evidence="7">
    <location>
        <begin position="7"/>
        <end position="28"/>
    </location>
</feature>
<feature type="transmembrane region" description="Helical" evidence="7">
    <location>
        <begin position="90"/>
        <end position="116"/>
    </location>
</feature>
<keyword evidence="6 7" id="KW-0472">Membrane</keyword>
<keyword evidence="2 7" id="KW-0813">Transport</keyword>
<sequence length="260" mass="27835">MIETRALGIGLLTLAVLAVLWEILVRLLHVQPFLLPPPSAVWQEFASRPGIYWDNFLVSLSGTVIGFAVAAAAGVLIGTTVVYSPRLRAVLYPVIVVLQAAPKIAIAPLLIVWLGYGSLPQIVMVALVSFFPVVMSTVAGLSSVEADLLDLVRMLRGGRVKQFLKVAFPQALPFIFSGLKVAATLAVIGQVVAEFVSSNAGLGHAIMMANSELNVAMAFVSLILLCAMGLALFSLVELAERFLIPWNVEESERLFAVPQA</sequence>
<reference evidence="10" key="1">
    <citation type="journal article" date="2019" name="Int. J. Syst. Evol. Microbiol.">
        <title>The Global Catalogue of Microorganisms (GCM) 10K type strain sequencing project: providing services to taxonomists for standard genome sequencing and annotation.</title>
        <authorList>
            <consortium name="The Broad Institute Genomics Platform"/>
            <consortium name="The Broad Institute Genome Sequencing Center for Infectious Disease"/>
            <person name="Wu L."/>
            <person name="Ma J."/>
        </authorList>
    </citation>
    <scope>NUCLEOTIDE SEQUENCE [LARGE SCALE GENOMIC DNA]</scope>
    <source>
        <strain evidence="10">JCM 17666</strain>
    </source>
</reference>
<evidence type="ECO:0000259" key="8">
    <source>
        <dbReference type="PROSITE" id="PS50928"/>
    </source>
</evidence>
<evidence type="ECO:0000256" key="6">
    <source>
        <dbReference type="ARBA" id="ARBA00023136"/>
    </source>
</evidence>
<evidence type="ECO:0000256" key="4">
    <source>
        <dbReference type="ARBA" id="ARBA00022692"/>
    </source>
</evidence>
<dbReference type="PANTHER" id="PTHR30151:SF20">
    <property type="entry name" value="ABC TRANSPORTER PERMEASE PROTEIN HI_0355-RELATED"/>
    <property type="match status" value="1"/>
</dbReference>
<feature type="domain" description="ABC transmembrane type-1" evidence="8">
    <location>
        <begin position="52"/>
        <end position="234"/>
    </location>
</feature>
<dbReference type="Gene3D" id="1.10.3720.10">
    <property type="entry name" value="MetI-like"/>
    <property type="match status" value="1"/>
</dbReference>
<dbReference type="RefSeq" id="WP_345250661.1">
    <property type="nucleotide sequence ID" value="NZ_BAABFO010000014.1"/>
</dbReference>
<dbReference type="CDD" id="cd06261">
    <property type="entry name" value="TM_PBP2"/>
    <property type="match status" value="1"/>
</dbReference>
<evidence type="ECO:0000313" key="10">
    <source>
        <dbReference type="Proteomes" id="UP001501671"/>
    </source>
</evidence>
<protein>
    <submittedName>
        <fullName evidence="9">ABC transporter permease</fullName>
    </submittedName>
</protein>
<keyword evidence="4 7" id="KW-0812">Transmembrane</keyword>
<feature type="transmembrane region" description="Helical" evidence="7">
    <location>
        <begin position="122"/>
        <end position="142"/>
    </location>
</feature>
<name>A0ABP8H949_9BURK</name>
<dbReference type="EMBL" id="BAABFO010000014">
    <property type="protein sequence ID" value="GAA4335977.1"/>
    <property type="molecule type" value="Genomic_DNA"/>
</dbReference>
<proteinExistence type="inferred from homology"/>
<dbReference type="Proteomes" id="UP001501671">
    <property type="component" value="Unassembled WGS sequence"/>
</dbReference>
<dbReference type="InterPro" id="IPR000515">
    <property type="entry name" value="MetI-like"/>
</dbReference>
<evidence type="ECO:0000256" key="5">
    <source>
        <dbReference type="ARBA" id="ARBA00022989"/>
    </source>
</evidence>
<dbReference type="SUPFAM" id="SSF161098">
    <property type="entry name" value="MetI-like"/>
    <property type="match status" value="1"/>
</dbReference>
<accession>A0ABP8H949</accession>
<feature type="transmembrane region" description="Helical" evidence="7">
    <location>
        <begin position="56"/>
        <end position="83"/>
    </location>
</feature>
<keyword evidence="3" id="KW-1003">Cell membrane</keyword>
<comment type="caution">
    <text evidence="9">The sequence shown here is derived from an EMBL/GenBank/DDBJ whole genome shotgun (WGS) entry which is preliminary data.</text>
</comment>
<dbReference type="PROSITE" id="PS50928">
    <property type="entry name" value="ABC_TM1"/>
    <property type="match status" value="1"/>
</dbReference>
<organism evidence="9 10">
    <name type="scientific">Pigmentiphaga soli</name>
    <dbReference type="NCBI Taxonomy" id="1007095"/>
    <lineage>
        <taxon>Bacteria</taxon>
        <taxon>Pseudomonadati</taxon>
        <taxon>Pseudomonadota</taxon>
        <taxon>Betaproteobacteria</taxon>
        <taxon>Burkholderiales</taxon>
        <taxon>Alcaligenaceae</taxon>
        <taxon>Pigmentiphaga</taxon>
    </lineage>
</organism>
<gene>
    <name evidence="9" type="ORF">GCM10023144_29900</name>
</gene>
<evidence type="ECO:0000256" key="1">
    <source>
        <dbReference type="ARBA" id="ARBA00004651"/>
    </source>
</evidence>
<comment type="subcellular location">
    <subcellularLocation>
        <location evidence="1 7">Cell membrane</location>
        <topology evidence="1 7">Multi-pass membrane protein</topology>
    </subcellularLocation>
</comment>
<evidence type="ECO:0000256" key="3">
    <source>
        <dbReference type="ARBA" id="ARBA00022475"/>
    </source>
</evidence>
<evidence type="ECO:0000256" key="2">
    <source>
        <dbReference type="ARBA" id="ARBA00022448"/>
    </source>
</evidence>
<feature type="transmembrane region" description="Helical" evidence="7">
    <location>
        <begin position="213"/>
        <end position="236"/>
    </location>
</feature>
<evidence type="ECO:0000256" key="7">
    <source>
        <dbReference type="RuleBase" id="RU363032"/>
    </source>
</evidence>
<dbReference type="Pfam" id="PF00528">
    <property type="entry name" value="BPD_transp_1"/>
    <property type="match status" value="1"/>
</dbReference>
<keyword evidence="10" id="KW-1185">Reference proteome</keyword>
<feature type="transmembrane region" description="Helical" evidence="7">
    <location>
        <begin position="163"/>
        <end position="193"/>
    </location>
</feature>
<dbReference type="InterPro" id="IPR035906">
    <property type="entry name" value="MetI-like_sf"/>
</dbReference>
<keyword evidence="5 7" id="KW-1133">Transmembrane helix</keyword>